<dbReference type="InterPro" id="IPR011047">
    <property type="entry name" value="Quinoprotein_ADH-like_sf"/>
</dbReference>
<feature type="domain" description="Pyrrolo-quinoline quinone repeat" evidence="1">
    <location>
        <begin position="117"/>
        <end position="354"/>
    </location>
</feature>
<reference evidence="2 3" key="1">
    <citation type="submission" date="2018-05" db="EMBL/GenBank/DDBJ databases">
        <title>Pararhodobacter marina sp. nov., isolated from deep-sea water of the Indian Ocean.</title>
        <authorList>
            <person name="Lai Q.Sr."/>
            <person name="Liu X."/>
            <person name="Shao Z."/>
        </authorList>
    </citation>
    <scope>NUCLEOTIDE SEQUENCE [LARGE SCALE GENOMIC DNA]</scope>
    <source>
        <strain evidence="2 3">CIC4N-9</strain>
    </source>
</reference>
<proteinExistence type="predicted"/>
<feature type="domain" description="Pyrrolo-quinoline quinone repeat" evidence="1">
    <location>
        <begin position="373"/>
        <end position="435"/>
    </location>
</feature>
<dbReference type="EMBL" id="QEYD01000005">
    <property type="protein sequence ID" value="PWE29229.1"/>
    <property type="molecule type" value="Genomic_DNA"/>
</dbReference>
<dbReference type="Proteomes" id="UP000244940">
    <property type="component" value="Unassembled WGS sequence"/>
</dbReference>
<dbReference type="PROSITE" id="PS51257">
    <property type="entry name" value="PROKAR_LIPOPROTEIN"/>
    <property type="match status" value="1"/>
</dbReference>
<evidence type="ECO:0000313" key="3">
    <source>
        <dbReference type="Proteomes" id="UP000244940"/>
    </source>
</evidence>
<accession>A0A2U2CBI9</accession>
<dbReference type="Gene3D" id="2.130.10.10">
    <property type="entry name" value="YVTN repeat-like/Quinoprotein amine dehydrogenase"/>
    <property type="match status" value="1"/>
</dbReference>
<keyword evidence="3" id="KW-1185">Reference proteome</keyword>
<evidence type="ECO:0000259" key="1">
    <source>
        <dbReference type="Pfam" id="PF13360"/>
    </source>
</evidence>
<dbReference type="InterPro" id="IPR002372">
    <property type="entry name" value="PQQ_rpt_dom"/>
</dbReference>
<dbReference type="AlphaFoldDB" id="A0A2U2CBI9"/>
<dbReference type="SMART" id="SM00564">
    <property type="entry name" value="PQQ"/>
    <property type="match status" value="7"/>
</dbReference>
<protein>
    <submittedName>
        <fullName evidence="2">Quinoprotein</fullName>
    </submittedName>
</protein>
<comment type="caution">
    <text evidence="2">The sequence shown here is derived from an EMBL/GenBank/DDBJ whole genome shotgun (WGS) entry which is preliminary data.</text>
</comment>
<dbReference type="InterPro" id="IPR018391">
    <property type="entry name" value="PQQ_b-propeller_rpt"/>
</dbReference>
<dbReference type="Pfam" id="PF13360">
    <property type="entry name" value="PQQ_2"/>
    <property type="match status" value="2"/>
</dbReference>
<evidence type="ECO:0000313" key="2">
    <source>
        <dbReference type="EMBL" id="PWE29229.1"/>
    </source>
</evidence>
<dbReference type="PANTHER" id="PTHR34512">
    <property type="entry name" value="CELL SURFACE PROTEIN"/>
    <property type="match status" value="1"/>
</dbReference>
<dbReference type="OrthoDB" id="5290752at2"/>
<gene>
    <name evidence="2" type="ORF">C4N9_09295</name>
</gene>
<dbReference type="SUPFAM" id="SSF50998">
    <property type="entry name" value="Quinoprotein alcohol dehydrogenase-like"/>
    <property type="match status" value="1"/>
</dbReference>
<name>A0A2U2CBI9_9RHOB</name>
<organism evidence="2 3">
    <name type="scientific">Pararhodobacter marinus</name>
    <dbReference type="NCBI Taxonomy" id="2184063"/>
    <lineage>
        <taxon>Bacteria</taxon>
        <taxon>Pseudomonadati</taxon>
        <taxon>Pseudomonadota</taxon>
        <taxon>Alphaproteobacteria</taxon>
        <taxon>Rhodobacterales</taxon>
        <taxon>Paracoccaceae</taxon>
        <taxon>Pararhodobacter</taxon>
    </lineage>
</organism>
<dbReference type="InterPro" id="IPR015943">
    <property type="entry name" value="WD40/YVTN_repeat-like_dom_sf"/>
</dbReference>
<dbReference type="PANTHER" id="PTHR34512:SF30">
    <property type="entry name" value="OUTER MEMBRANE PROTEIN ASSEMBLY FACTOR BAMB"/>
    <property type="match status" value="1"/>
</dbReference>
<sequence>MTRILAIGALIGATALTAACNREEILEGERVDLRAPWGGGEAEVENRTVAISLPAQNANAAWTQRQGTPGARPAHPALSANPQLIWATPIGQGDSRRARLTTDPVAANGAIYTLDARSRVQATSASGAAIWATDLTTTREARSSASGGALAVSGGRLFVASANAFLAALDTATGQELWRVDFDSPLNGSPAVSGDTVYVTALDSTLWALDAASGRIEWTLPGTPARSTVARGSAPAVAGDLVVFPTQSGELTAVRRSNGGQTWTTAAVGRRTGAALGTIPALTGDPVVDGNRIYAANQSGRLFALDAETGRAIWTTEEGANAPVWPVGGSVFLVSDQNRLMRLNAADGSVIWATELPLYTTSRLRRRLSIFPQHGPVLAGGRLWVASGEGVLRGFDPASGAIVAEIPIPEGAASAPIVAGGVMYILNREGQLLAYR</sequence>